<protein>
    <submittedName>
        <fullName evidence="1">Uncharacterized protein</fullName>
    </submittedName>
</protein>
<dbReference type="Proteomes" id="UP001056778">
    <property type="component" value="Chromosome 1"/>
</dbReference>
<name>A0ACB9TVM1_HOLOL</name>
<comment type="caution">
    <text evidence="1">The sequence shown here is derived from an EMBL/GenBank/DDBJ whole genome shotgun (WGS) entry which is preliminary data.</text>
</comment>
<dbReference type="EMBL" id="CM043015">
    <property type="protein sequence ID" value="KAI4470689.1"/>
    <property type="molecule type" value="Genomic_DNA"/>
</dbReference>
<evidence type="ECO:0000313" key="1">
    <source>
        <dbReference type="EMBL" id="KAI4470689.1"/>
    </source>
</evidence>
<sequence length="250" mass="29597">MKTSGMGDQPDSDDYSTDEYKRKRGEEGAFFKKSAKIPRTPSKSKDKVEEKTRADEKMDRMLEMMENMTKEVALIRTEQREFNEELRRLKDENETLKKENEKIKEESVQTKKVLIETEKTEERKAEINGFMRRELNVGVSIKTVAKLGEKTYLIALENTEEKLAIMKNKNKLRHMKGNKVYINNDQTIQEREIQKFIRDRAREERQRGKSVIVKYQRLIIDGKQWKWNTNRDALEPVKDTQMPKSTNSKN</sequence>
<organism evidence="1 2">
    <name type="scientific">Holotrichia oblita</name>
    <name type="common">Chafer beetle</name>
    <dbReference type="NCBI Taxonomy" id="644536"/>
    <lineage>
        <taxon>Eukaryota</taxon>
        <taxon>Metazoa</taxon>
        <taxon>Ecdysozoa</taxon>
        <taxon>Arthropoda</taxon>
        <taxon>Hexapoda</taxon>
        <taxon>Insecta</taxon>
        <taxon>Pterygota</taxon>
        <taxon>Neoptera</taxon>
        <taxon>Endopterygota</taxon>
        <taxon>Coleoptera</taxon>
        <taxon>Polyphaga</taxon>
        <taxon>Scarabaeiformia</taxon>
        <taxon>Scarabaeidae</taxon>
        <taxon>Melolonthinae</taxon>
        <taxon>Holotrichia</taxon>
    </lineage>
</organism>
<proteinExistence type="predicted"/>
<accession>A0ACB9TVM1</accession>
<gene>
    <name evidence="1" type="ORF">MML48_1g20413</name>
</gene>
<evidence type="ECO:0000313" key="2">
    <source>
        <dbReference type="Proteomes" id="UP001056778"/>
    </source>
</evidence>
<keyword evidence="2" id="KW-1185">Reference proteome</keyword>
<reference evidence="1" key="1">
    <citation type="submission" date="2022-04" db="EMBL/GenBank/DDBJ databases">
        <title>Chromosome-scale genome assembly of Holotrichia oblita Faldermann.</title>
        <authorList>
            <person name="Rongchong L."/>
        </authorList>
    </citation>
    <scope>NUCLEOTIDE SEQUENCE</scope>
    <source>
        <strain evidence="1">81SQS9</strain>
    </source>
</reference>